<sequence>MKFYHKSCPSVETIVRDITWSKVAASSILPAKLLRLHFHDCFVRKEALPNRSLSGYDVIDDIKAKIEEECPGVVSYQFQRPMWQVLTGRKDGRVSLASDIPGNLPPPTADLTSLQQLFASKGLDVMDLVALSGAHTIGVSHCSVIARRLYNFTGKGDADPSLDPDYANKLRGECGSPLNPSTTVDMDPDQSSLSFDSHYFKIVSQNKGLFQSDATLLTNPQSAQMVEMLQHGRLFFVRFAQSMKKMGGIGVLTGDEGEIRKHCRLVNA</sequence>
<dbReference type="CDD" id="cd00693">
    <property type="entry name" value="secretory_peroxidase"/>
    <property type="match status" value="1"/>
</dbReference>
<evidence type="ECO:0000256" key="14">
    <source>
        <dbReference type="PIRSR" id="PIRSR600823-1"/>
    </source>
</evidence>
<dbReference type="PRINTS" id="PR00458">
    <property type="entry name" value="PEROXIDASE"/>
</dbReference>
<feature type="binding site" evidence="16">
    <location>
        <position position="43"/>
    </location>
    <ligand>
        <name>Ca(2+)</name>
        <dbReference type="ChEBI" id="CHEBI:29108"/>
        <label>1</label>
    </ligand>
</feature>
<evidence type="ECO:0000256" key="8">
    <source>
        <dbReference type="ARBA" id="ARBA00022723"/>
    </source>
</evidence>
<name>A0A438KL53_VITVI</name>
<dbReference type="PROSITE" id="PS00435">
    <property type="entry name" value="PEROXIDASE_1"/>
    <property type="match status" value="1"/>
</dbReference>
<keyword evidence="6 20" id="KW-0575">Peroxidase</keyword>
<feature type="binding site" description="axial binding residue" evidence="16">
    <location>
        <position position="135"/>
    </location>
    <ligand>
        <name>heme b</name>
        <dbReference type="ChEBI" id="CHEBI:60344"/>
    </ligand>
    <ligandPart>
        <name>Fe</name>
        <dbReference type="ChEBI" id="CHEBI:18248"/>
    </ligandPart>
</feature>
<dbReference type="InterPro" id="IPR033905">
    <property type="entry name" value="Secretory_peroxidase"/>
</dbReference>
<dbReference type="AlphaFoldDB" id="A0A438KL53"/>
<keyword evidence="8 16" id="KW-0479">Metal-binding</keyword>
<keyword evidence="5" id="KW-0964">Secreted</keyword>
<dbReference type="EC" id="1.11.1.7" evidence="4"/>
<keyword evidence="11 18" id="KW-1015">Disulfide bond</keyword>
<feature type="site" description="Transition state stabilizer" evidence="17">
    <location>
        <position position="35"/>
    </location>
</feature>
<keyword evidence="7" id="KW-0349">Heme</keyword>
<dbReference type="InterPro" id="IPR002016">
    <property type="entry name" value="Haem_peroxidase"/>
</dbReference>
<dbReference type="Pfam" id="PF00141">
    <property type="entry name" value="peroxidase"/>
    <property type="match status" value="2"/>
</dbReference>
<dbReference type="PRINTS" id="PR00461">
    <property type="entry name" value="PLPEROXIDASE"/>
</dbReference>
<keyword evidence="16" id="KW-0106">Calcium</keyword>
<keyword evidence="10 16" id="KW-0408">Iron</keyword>
<dbReference type="InterPro" id="IPR010255">
    <property type="entry name" value="Haem_peroxidase_sf"/>
</dbReference>
<dbReference type="Gene3D" id="1.10.420.10">
    <property type="entry name" value="Peroxidase, domain 2"/>
    <property type="match status" value="1"/>
</dbReference>
<evidence type="ECO:0000256" key="16">
    <source>
        <dbReference type="PIRSR" id="PIRSR600823-3"/>
    </source>
</evidence>
<evidence type="ECO:0000256" key="17">
    <source>
        <dbReference type="PIRSR" id="PIRSR600823-4"/>
    </source>
</evidence>
<evidence type="ECO:0000256" key="4">
    <source>
        <dbReference type="ARBA" id="ARBA00012313"/>
    </source>
</evidence>
<comment type="catalytic activity">
    <reaction evidence="1">
        <text>2 a phenolic donor + H2O2 = 2 a phenolic radical donor + 2 H2O</text>
        <dbReference type="Rhea" id="RHEA:56136"/>
        <dbReference type="ChEBI" id="CHEBI:15377"/>
        <dbReference type="ChEBI" id="CHEBI:16240"/>
        <dbReference type="ChEBI" id="CHEBI:139520"/>
        <dbReference type="ChEBI" id="CHEBI:139521"/>
        <dbReference type="EC" id="1.11.1.7"/>
    </reaction>
</comment>
<evidence type="ECO:0000256" key="18">
    <source>
        <dbReference type="PIRSR" id="PIRSR600823-5"/>
    </source>
</evidence>
<comment type="function">
    <text evidence="2">Removal of H(2)O(2), oxidation of toxic reductants, biosynthesis and degradation of lignin, suberization, auxin catabolism, response to environmental stresses such as wounding, pathogen attack and oxidative stress. These functions might be dependent on each isozyme/isoform in each plant tissue.</text>
</comment>
<evidence type="ECO:0000256" key="6">
    <source>
        <dbReference type="ARBA" id="ARBA00022559"/>
    </source>
</evidence>
<comment type="cofactor">
    <cofactor evidence="16">
        <name>heme b</name>
        <dbReference type="ChEBI" id="CHEBI:60344"/>
    </cofactor>
    <text evidence="16">Binds 1 heme b (iron(II)-protoporphyrin IX) group per subunit.</text>
</comment>
<protein>
    <recommendedName>
        <fullName evidence="4">peroxidase</fullName>
        <ecNumber evidence="4">1.11.1.7</ecNumber>
    </recommendedName>
</protein>
<comment type="caution">
    <text evidence="20">The sequence shown here is derived from an EMBL/GenBank/DDBJ whole genome shotgun (WGS) entry which is preliminary data.</text>
</comment>
<dbReference type="InterPro" id="IPR019793">
    <property type="entry name" value="Peroxidases_heam-ligand_BS"/>
</dbReference>
<dbReference type="PANTHER" id="PTHR31235">
    <property type="entry name" value="PEROXIDASE 25-RELATED"/>
    <property type="match status" value="1"/>
</dbReference>
<dbReference type="Gene3D" id="1.10.520.10">
    <property type="match status" value="1"/>
</dbReference>
<evidence type="ECO:0000256" key="9">
    <source>
        <dbReference type="ARBA" id="ARBA00023002"/>
    </source>
</evidence>
<evidence type="ECO:0000256" key="13">
    <source>
        <dbReference type="ARBA" id="ARBA00023324"/>
    </source>
</evidence>
<keyword evidence="13" id="KW-0376">Hydrogen peroxide</keyword>
<dbReference type="FunFam" id="1.10.420.10:FF:000008">
    <property type="entry name" value="Peroxidase"/>
    <property type="match status" value="1"/>
</dbReference>
<dbReference type="GO" id="GO:0046872">
    <property type="term" value="F:metal ion binding"/>
    <property type="evidence" value="ECO:0007669"/>
    <property type="project" value="UniProtKB-KW"/>
</dbReference>
<feature type="active site" description="Proton acceptor" evidence="14">
    <location>
        <position position="39"/>
    </location>
</feature>
<dbReference type="InterPro" id="IPR000823">
    <property type="entry name" value="Peroxidase_pln"/>
</dbReference>
<dbReference type="GO" id="GO:0140825">
    <property type="term" value="F:lactoperoxidase activity"/>
    <property type="evidence" value="ECO:0007669"/>
    <property type="project" value="UniProtKB-EC"/>
</dbReference>
<comment type="cofactor">
    <cofactor evidence="16">
        <name>Ca(2+)</name>
        <dbReference type="ChEBI" id="CHEBI:29108"/>
    </cofactor>
    <text evidence="16">Binds 2 calcium ions per subunit.</text>
</comment>
<evidence type="ECO:0000256" key="2">
    <source>
        <dbReference type="ARBA" id="ARBA00002322"/>
    </source>
</evidence>
<dbReference type="GO" id="GO:0020037">
    <property type="term" value="F:heme binding"/>
    <property type="evidence" value="ECO:0007669"/>
    <property type="project" value="InterPro"/>
</dbReference>
<dbReference type="SUPFAM" id="SSF48113">
    <property type="entry name" value="Heme-dependent peroxidases"/>
    <property type="match status" value="1"/>
</dbReference>
<evidence type="ECO:0000313" key="21">
    <source>
        <dbReference type="Proteomes" id="UP000288805"/>
    </source>
</evidence>
<evidence type="ECO:0000256" key="12">
    <source>
        <dbReference type="ARBA" id="ARBA00023180"/>
    </source>
</evidence>
<evidence type="ECO:0000256" key="11">
    <source>
        <dbReference type="ARBA" id="ARBA00023157"/>
    </source>
</evidence>
<evidence type="ECO:0000256" key="5">
    <source>
        <dbReference type="ARBA" id="ARBA00022525"/>
    </source>
</evidence>
<accession>A0A438KL53</accession>
<dbReference type="EMBL" id="QGNW01000004">
    <property type="protein sequence ID" value="RVX21931.1"/>
    <property type="molecule type" value="Genomic_DNA"/>
</dbReference>
<proteinExistence type="inferred from homology"/>
<dbReference type="GO" id="GO:0006979">
    <property type="term" value="P:response to oxidative stress"/>
    <property type="evidence" value="ECO:0007669"/>
    <property type="project" value="InterPro"/>
</dbReference>
<gene>
    <name evidence="20" type="primary">PER24_0</name>
    <name evidence="20" type="ORF">CK203_001443</name>
</gene>
<feature type="binding site" evidence="16">
    <location>
        <position position="40"/>
    </location>
    <ligand>
        <name>Ca(2+)</name>
        <dbReference type="ChEBI" id="CHEBI:29108"/>
        <label>1</label>
    </ligand>
</feature>
<evidence type="ECO:0000256" key="7">
    <source>
        <dbReference type="ARBA" id="ARBA00022617"/>
    </source>
</evidence>
<feature type="disulfide bond" evidence="18">
    <location>
        <begin position="142"/>
        <end position="174"/>
    </location>
</feature>
<dbReference type="Proteomes" id="UP000288805">
    <property type="component" value="Unassembled WGS sequence"/>
</dbReference>
<feature type="disulfide bond" evidence="18">
    <location>
        <begin position="8"/>
        <end position="70"/>
    </location>
</feature>
<feature type="binding site" evidence="16">
    <location>
        <position position="187"/>
    </location>
    <ligand>
        <name>Ca(2+)</name>
        <dbReference type="ChEBI" id="CHEBI:29108"/>
        <label>2</label>
    </ligand>
</feature>
<evidence type="ECO:0000256" key="1">
    <source>
        <dbReference type="ARBA" id="ARBA00000189"/>
    </source>
</evidence>
<dbReference type="PROSITE" id="PS50873">
    <property type="entry name" value="PEROXIDASE_4"/>
    <property type="match status" value="1"/>
</dbReference>
<keyword evidence="9" id="KW-0560">Oxidoreductase</keyword>
<feature type="binding site" evidence="16">
    <location>
        <position position="196"/>
    </location>
    <ligand>
        <name>Ca(2+)</name>
        <dbReference type="ChEBI" id="CHEBI:29108"/>
        <label>2</label>
    </ligand>
</feature>
<dbReference type="GO" id="GO:0042744">
    <property type="term" value="P:hydrogen peroxide catabolic process"/>
    <property type="evidence" value="ECO:0007669"/>
    <property type="project" value="UniProtKB-KW"/>
</dbReference>
<feature type="binding site" evidence="15">
    <location>
        <position position="105"/>
    </location>
    <ligand>
        <name>substrate</name>
    </ligand>
</feature>
<evidence type="ECO:0000256" key="10">
    <source>
        <dbReference type="ARBA" id="ARBA00023004"/>
    </source>
</evidence>
<keyword evidence="12" id="KW-0325">Glycoprotein</keyword>
<feature type="binding site" evidence="16">
    <location>
        <position position="136"/>
    </location>
    <ligand>
        <name>Ca(2+)</name>
        <dbReference type="ChEBI" id="CHEBI:29108"/>
        <label>2</label>
    </ligand>
</feature>
<reference evidence="20 21" key="1">
    <citation type="journal article" date="2018" name="PLoS Genet.">
        <title>Population sequencing reveals clonal diversity and ancestral inbreeding in the grapevine cultivar Chardonnay.</title>
        <authorList>
            <person name="Roach M.J."/>
            <person name="Johnson D.L."/>
            <person name="Bohlmann J."/>
            <person name="van Vuuren H.J."/>
            <person name="Jones S.J."/>
            <person name="Pretorius I.S."/>
            <person name="Schmidt S.A."/>
            <person name="Borneman A.R."/>
        </authorList>
    </citation>
    <scope>NUCLEOTIDE SEQUENCE [LARGE SCALE GENOMIC DNA]</scope>
    <source>
        <strain evidence="21">cv. Chardonnay</strain>
        <tissue evidence="20">Leaf</tissue>
    </source>
</reference>
<feature type="domain" description="Plant heme peroxidase family profile" evidence="19">
    <location>
        <begin position="1"/>
        <end position="267"/>
    </location>
</feature>
<evidence type="ECO:0000259" key="19">
    <source>
        <dbReference type="PROSITE" id="PS50873"/>
    </source>
</evidence>
<evidence type="ECO:0000256" key="3">
    <source>
        <dbReference type="ARBA" id="ARBA00006873"/>
    </source>
</evidence>
<comment type="similarity">
    <text evidence="3">Belongs to the peroxidase family. Ascorbate peroxidase subfamily.</text>
</comment>
<evidence type="ECO:0000256" key="15">
    <source>
        <dbReference type="PIRSR" id="PIRSR600823-2"/>
    </source>
</evidence>
<evidence type="ECO:0000313" key="20">
    <source>
        <dbReference type="EMBL" id="RVX21931.1"/>
    </source>
</evidence>
<organism evidence="20 21">
    <name type="scientific">Vitis vinifera</name>
    <name type="common">Grape</name>
    <dbReference type="NCBI Taxonomy" id="29760"/>
    <lineage>
        <taxon>Eukaryota</taxon>
        <taxon>Viridiplantae</taxon>
        <taxon>Streptophyta</taxon>
        <taxon>Embryophyta</taxon>
        <taxon>Tracheophyta</taxon>
        <taxon>Spermatophyta</taxon>
        <taxon>Magnoliopsida</taxon>
        <taxon>eudicotyledons</taxon>
        <taxon>Gunneridae</taxon>
        <taxon>Pentapetalae</taxon>
        <taxon>rosids</taxon>
        <taxon>Vitales</taxon>
        <taxon>Vitaceae</taxon>
        <taxon>Viteae</taxon>
        <taxon>Vitis</taxon>
    </lineage>
</organism>